<proteinExistence type="predicted"/>
<evidence type="ECO:0000313" key="3">
    <source>
        <dbReference type="Proteomes" id="UP000233524"/>
    </source>
</evidence>
<dbReference type="OrthoDB" id="5440at2759"/>
<dbReference type="SUPFAM" id="SSF54427">
    <property type="entry name" value="NTF2-like"/>
    <property type="match status" value="1"/>
</dbReference>
<dbReference type="InterPro" id="IPR032710">
    <property type="entry name" value="NTF2-like_dom_sf"/>
</dbReference>
<sequence length="428" mass="46917">MSDPATAHPPVPLPSAPAVQLAPNVSLQPPLSRRGHGPGLVVIDPGYEVADKPSAEPPSETLDPAPQYKWAEEGYAVVRLVVSKGASEGSWNLKEGALQKVIDALIKLEECDIKDKFALLVYGSPDEYPSEFHGYLSSALAAFQSLVSIVAFSSDWNFSSASKPVLIHQAGKGVAPTGTAGVKAYTYPNATSPSFIIPGSKEFSYTAASVAHSRSLKFIKDHLGGPIFDLEKIWDEHTYYEFADRSVEQTMGTMVLEPYVNHIPTMTGGIGRERLANFYRHHFIFNNPEDTELELVSRTIGVDRIVDEFIFVLTHNKVVDWLIPGIPPTGVTLRIPFVAVVNIRGDRLYHEHITWDQGTVLKQLGLLPEYLPFPYAVQGQEGKKLEVKVPVAGVETAKKLEDQRSVESNSMIVSTATSLREVNVNVDT</sequence>
<organism evidence="2 3">
    <name type="scientific">Lomentospora prolificans</name>
    <dbReference type="NCBI Taxonomy" id="41688"/>
    <lineage>
        <taxon>Eukaryota</taxon>
        <taxon>Fungi</taxon>
        <taxon>Dikarya</taxon>
        <taxon>Ascomycota</taxon>
        <taxon>Pezizomycotina</taxon>
        <taxon>Sordariomycetes</taxon>
        <taxon>Hypocreomycetidae</taxon>
        <taxon>Microascales</taxon>
        <taxon>Microascaceae</taxon>
        <taxon>Lomentospora</taxon>
    </lineage>
</organism>
<accession>A0A2N3NJW9</accession>
<protein>
    <recommendedName>
        <fullName evidence="4">SnoaL-like domain-containing protein</fullName>
    </recommendedName>
</protein>
<dbReference type="PANTHER" id="PTHR38436:SF3">
    <property type="entry name" value="CARBOXYMETHYLENEBUTENOLIDASE-RELATED"/>
    <property type="match status" value="1"/>
</dbReference>
<dbReference type="PANTHER" id="PTHR38436">
    <property type="entry name" value="POLYKETIDE CYCLASE SNOAL-LIKE DOMAIN"/>
    <property type="match status" value="1"/>
</dbReference>
<dbReference type="EMBL" id="NLAX01000003">
    <property type="protein sequence ID" value="PKS12745.1"/>
    <property type="molecule type" value="Genomic_DNA"/>
</dbReference>
<name>A0A2N3NJW9_9PEZI</name>
<reference evidence="2 3" key="1">
    <citation type="journal article" date="2017" name="G3 (Bethesda)">
        <title>First Draft Genome Sequence of the Pathogenic Fungus Lomentospora prolificans (Formerly Scedosporium prolificans).</title>
        <authorList>
            <person name="Luo R."/>
            <person name="Zimin A."/>
            <person name="Workman R."/>
            <person name="Fan Y."/>
            <person name="Pertea G."/>
            <person name="Grossman N."/>
            <person name="Wear M.P."/>
            <person name="Jia B."/>
            <person name="Miller H."/>
            <person name="Casadevall A."/>
            <person name="Timp W."/>
            <person name="Zhang S.X."/>
            <person name="Salzberg S.L."/>
        </authorList>
    </citation>
    <scope>NUCLEOTIDE SEQUENCE [LARGE SCALE GENOMIC DNA]</scope>
    <source>
        <strain evidence="2 3">JHH-5317</strain>
    </source>
</reference>
<dbReference type="Proteomes" id="UP000233524">
    <property type="component" value="Unassembled WGS sequence"/>
</dbReference>
<evidence type="ECO:0000313" key="2">
    <source>
        <dbReference type="EMBL" id="PKS12745.1"/>
    </source>
</evidence>
<evidence type="ECO:0000256" key="1">
    <source>
        <dbReference type="SAM" id="MobiDB-lite"/>
    </source>
</evidence>
<dbReference type="VEuPathDB" id="FungiDB:jhhlp_000953"/>
<dbReference type="InterPro" id="IPR009959">
    <property type="entry name" value="Cyclase_SnoaL-like"/>
</dbReference>
<dbReference type="GO" id="GO:0030638">
    <property type="term" value="P:polyketide metabolic process"/>
    <property type="evidence" value="ECO:0007669"/>
    <property type="project" value="InterPro"/>
</dbReference>
<feature type="region of interest" description="Disordered" evidence="1">
    <location>
        <begin position="1"/>
        <end position="38"/>
    </location>
</feature>
<dbReference type="InParanoid" id="A0A2N3NJW9"/>
<keyword evidence="3" id="KW-1185">Reference proteome</keyword>
<dbReference type="AlphaFoldDB" id="A0A2N3NJW9"/>
<dbReference type="Gene3D" id="3.10.450.50">
    <property type="match status" value="1"/>
</dbReference>
<gene>
    <name evidence="2" type="ORF">jhhlp_000953</name>
</gene>
<comment type="caution">
    <text evidence="2">The sequence shown here is derived from an EMBL/GenBank/DDBJ whole genome shotgun (WGS) entry which is preliminary data.</text>
</comment>
<evidence type="ECO:0008006" key="4">
    <source>
        <dbReference type="Google" id="ProtNLM"/>
    </source>
</evidence>
<dbReference type="STRING" id="41688.A0A2N3NJW9"/>